<evidence type="ECO:0000256" key="10">
    <source>
        <dbReference type="RuleBase" id="RU364103"/>
    </source>
</evidence>
<evidence type="ECO:0000256" key="2">
    <source>
        <dbReference type="ARBA" id="ARBA00005417"/>
    </source>
</evidence>
<comment type="caution">
    <text evidence="12">The sequence shown here is derived from an EMBL/GenBank/DDBJ whole genome shotgun (WGS) entry which is preliminary data.</text>
</comment>
<accession>A0A1Z5HTR6</accession>
<dbReference type="GO" id="GO:0006824">
    <property type="term" value="P:cobalt ion transport"/>
    <property type="evidence" value="ECO:0007669"/>
    <property type="project" value="InterPro"/>
</dbReference>
<dbReference type="Pfam" id="PF00005">
    <property type="entry name" value="ABC_tran"/>
    <property type="match status" value="1"/>
</dbReference>
<evidence type="ECO:0000256" key="5">
    <source>
        <dbReference type="ARBA" id="ARBA00022741"/>
    </source>
</evidence>
<keyword evidence="4 10" id="KW-1003">Cell membrane</keyword>
<evidence type="ECO:0000256" key="3">
    <source>
        <dbReference type="ARBA" id="ARBA00022448"/>
    </source>
</evidence>
<keyword evidence="8 10" id="KW-0472">Membrane</keyword>
<dbReference type="InterPro" id="IPR005876">
    <property type="entry name" value="Co_trans_ATP-bd"/>
</dbReference>
<name>A0A1Z5HTR6_9FIRM</name>
<dbReference type="NCBIfam" id="TIGR01166">
    <property type="entry name" value="cbiO"/>
    <property type="match status" value="1"/>
</dbReference>
<dbReference type="GO" id="GO:0016887">
    <property type="term" value="F:ATP hydrolysis activity"/>
    <property type="evidence" value="ECO:0007669"/>
    <property type="project" value="InterPro"/>
</dbReference>
<gene>
    <name evidence="12" type="ORF">KKC1_18770</name>
</gene>
<reference evidence="13" key="1">
    <citation type="journal article" date="2017" name="Appl. Environ. Microbiol.">
        <title>Genomic analysis of Calderihabitans maritimus KKC1, a thermophilic hydrogenogenic carboxydotrophic bacterium isolated from marine sediment.</title>
        <authorList>
            <person name="Omae K."/>
            <person name="Yoneda Y."/>
            <person name="Fukuyama Y."/>
            <person name="Yoshida T."/>
            <person name="Sako Y."/>
        </authorList>
    </citation>
    <scope>NUCLEOTIDE SEQUENCE [LARGE SCALE GENOMIC DNA]</scope>
    <source>
        <strain evidence="13">KKC1</strain>
    </source>
</reference>
<dbReference type="GO" id="GO:0043190">
    <property type="term" value="C:ATP-binding cassette (ABC) transporter complex"/>
    <property type="evidence" value="ECO:0007669"/>
    <property type="project" value="TreeGrafter"/>
</dbReference>
<dbReference type="InterPro" id="IPR050095">
    <property type="entry name" value="ECF_ABC_transporter_ATP-bd"/>
</dbReference>
<keyword evidence="7" id="KW-1278">Translocase</keyword>
<dbReference type="EMBL" id="BDGJ01000090">
    <property type="protein sequence ID" value="GAW92727.1"/>
    <property type="molecule type" value="Genomic_DNA"/>
</dbReference>
<dbReference type="AlphaFoldDB" id="A0A1Z5HTR6"/>
<evidence type="ECO:0000259" key="11">
    <source>
        <dbReference type="PROSITE" id="PS50893"/>
    </source>
</evidence>
<evidence type="ECO:0000313" key="13">
    <source>
        <dbReference type="Proteomes" id="UP000197032"/>
    </source>
</evidence>
<organism evidence="12 13">
    <name type="scientific">Calderihabitans maritimus</name>
    <dbReference type="NCBI Taxonomy" id="1246530"/>
    <lineage>
        <taxon>Bacteria</taxon>
        <taxon>Bacillati</taxon>
        <taxon>Bacillota</taxon>
        <taxon>Clostridia</taxon>
        <taxon>Neomoorellales</taxon>
        <taxon>Calderihabitantaceae</taxon>
        <taxon>Calderihabitans</taxon>
    </lineage>
</organism>
<dbReference type="CDD" id="cd03225">
    <property type="entry name" value="ABC_cobalt_CbiO_domain1"/>
    <property type="match status" value="1"/>
</dbReference>
<keyword evidence="6 10" id="KW-0067">ATP-binding</keyword>
<dbReference type="InterPro" id="IPR003593">
    <property type="entry name" value="AAA+_ATPase"/>
</dbReference>
<dbReference type="InterPro" id="IPR003439">
    <property type="entry name" value="ABC_transporter-like_ATP-bd"/>
</dbReference>
<dbReference type="SMART" id="SM00382">
    <property type="entry name" value="AAA"/>
    <property type="match status" value="1"/>
</dbReference>
<dbReference type="PROSITE" id="PS00211">
    <property type="entry name" value="ABC_TRANSPORTER_1"/>
    <property type="match status" value="1"/>
</dbReference>
<keyword evidence="13" id="KW-1185">Reference proteome</keyword>
<dbReference type="PROSITE" id="PS50893">
    <property type="entry name" value="ABC_TRANSPORTER_2"/>
    <property type="match status" value="1"/>
</dbReference>
<keyword evidence="5 10" id="KW-0547">Nucleotide-binding</keyword>
<proteinExistence type="inferred from homology"/>
<keyword evidence="3 10" id="KW-0813">Transport</keyword>
<dbReference type="SUPFAM" id="SSF52540">
    <property type="entry name" value="P-loop containing nucleoside triphosphate hydrolases"/>
    <property type="match status" value="1"/>
</dbReference>
<evidence type="ECO:0000256" key="1">
    <source>
        <dbReference type="ARBA" id="ARBA00004202"/>
    </source>
</evidence>
<feature type="domain" description="ABC transporter" evidence="11">
    <location>
        <begin position="5"/>
        <end position="238"/>
    </location>
</feature>
<dbReference type="Proteomes" id="UP000197032">
    <property type="component" value="Unassembled WGS sequence"/>
</dbReference>
<evidence type="ECO:0000256" key="8">
    <source>
        <dbReference type="ARBA" id="ARBA00023136"/>
    </source>
</evidence>
<evidence type="ECO:0000256" key="6">
    <source>
        <dbReference type="ARBA" id="ARBA00022840"/>
    </source>
</evidence>
<dbReference type="GO" id="GO:0042626">
    <property type="term" value="F:ATPase-coupled transmembrane transporter activity"/>
    <property type="evidence" value="ECO:0007669"/>
    <property type="project" value="TreeGrafter"/>
</dbReference>
<dbReference type="Gene3D" id="3.40.50.300">
    <property type="entry name" value="P-loop containing nucleotide triphosphate hydrolases"/>
    <property type="match status" value="1"/>
</dbReference>
<dbReference type="PANTHER" id="PTHR43553:SF24">
    <property type="entry name" value="ENERGY-COUPLING FACTOR TRANSPORTER ATP-BINDING PROTEIN ECFA1"/>
    <property type="match status" value="1"/>
</dbReference>
<comment type="function">
    <text evidence="10">Part of an ABC transporter complex. Responsible for energy coupling to the transport system.</text>
</comment>
<dbReference type="RefSeq" id="WP_088554016.1">
    <property type="nucleotide sequence ID" value="NZ_BDGJ01000090.1"/>
</dbReference>
<dbReference type="InterPro" id="IPR015856">
    <property type="entry name" value="ABC_transpr_CbiO/EcfA_su"/>
</dbReference>
<evidence type="ECO:0000256" key="9">
    <source>
        <dbReference type="ARBA" id="ARBA00025157"/>
    </source>
</evidence>
<protein>
    <recommendedName>
        <fullName evidence="10">ABC transporter ATP-binding protein</fullName>
    </recommendedName>
</protein>
<dbReference type="GO" id="GO:0005524">
    <property type="term" value="F:ATP binding"/>
    <property type="evidence" value="ECO:0007669"/>
    <property type="project" value="UniProtKB-UniRule"/>
</dbReference>
<comment type="function">
    <text evidence="9">Probably part of an ABC transporter complex. Responsible for energy coupling to the transport system.</text>
</comment>
<comment type="similarity">
    <text evidence="2 10">Belongs to the ABC transporter superfamily.</text>
</comment>
<evidence type="ECO:0000313" key="12">
    <source>
        <dbReference type="EMBL" id="GAW92727.1"/>
    </source>
</evidence>
<dbReference type="OrthoDB" id="9814634at2"/>
<dbReference type="PANTHER" id="PTHR43553">
    <property type="entry name" value="HEAVY METAL TRANSPORTER"/>
    <property type="match status" value="1"/>
</dbReference>
<evidence type="ECO:0000256" key="7">
    <source>
        <dbReference type="ARBA" id="ARBA00022967"/>
    </source>
</evidence>
<comment type="subcellular location">
    <subcellularLocation>
        <location evidence="1 10">Cell membrane</location>
        <topology evidence="1 10">Peripheral membrane protein</topology>
    </subcellularLocation>
</comment>
<evidence type="ECO:0000256" key="4">
    <source>
        <dbReference type="ARBA" id="ARBA00022475"/>
    </source>
</evidence>
<dbReference type="InterPro" id="IPR017871">
    <property type="entry name" value="ABC_transporter-like_CS"/>
</dbReference>
<dbReference type="FunFam" id="3.40.50.300:FF:000224">
    <property type="entry name" value="Energy-coupling factor transporter ATP-binding protein EcfA"/>
    <property type="match status" value="1"/>
</dbReference>
<dbReference type="InterPro" id="IPR027417">
    <property type="entry name" value="P-loop_NTPase"/>
</dbReference>
<sequence length="273" mass="30610">MESVIEVSDLHFAYRDGTTALRGVSFSLEPGSKVALLGSNGAGKSTLLLHLNGLFLPQQGIIRVLGREINKKTELWVRQKVGIVFQDPDDQVFSSTVWEDVAFGPLNMGFSSEEVTRRVNWALEVMGIQHLQEKPPHNLSYGQKKRVAIAGVLALDPEIVIMDEPMAFLDPRGQEDLKEILEWLHEQGKTLIVATHDVDFAAAWAETVLVMKNGVLLREGTRELLTDEKIIEEAGLRLPLVVQIFRQLGIDTETRLPLSVEEAVRQIRMLLER</sequence>